<name>A0A5M6IKJ3_9PROT</name>
<dbReference type="InterPro" id="IPR029016">
    <property type="entry name" value="GAF-like_dom_sf"/>
</dbReference>
<evidence type="ECO:0000256" key="3">
    <source>
        <dbReference type="ARBA" id="ARBA00023012"/>
    </source>
</evidence>
<evidence type="ECO:0000256" key="2">
    <source>
        <dbReference type="ARBA" id="ARBA00022840"/>
    </source>
</evidence>
<dbReference type="InterPro" id="IPR025662">
    <property type="entry name" value="Sigma_54_int_dom_ATP-bd_1"/>
</dbReference>
<dbReference type="FunFam" id="3.40.50.300:FF:000006">
    <property type="entry name" value="DNA-binding transcriptional regulator NtrC"/>
    <property type="match status" value="1"/>
</dbReference>
<dbReference type="Pfam" id="PF01590">
    <property type="entry name" value="GAF"/>
    <property type="match status" value="1"/>
</dbReference>
<dbReference type="InterPro" id="IPR002078">
    <property type="entry name" value="Sigma_54_int"/>
</dbReference>
<sequence length="641" mass="69264">MNERQLRLAWEAFMQGRHPPPALRPVVLESWRRSQQHRIQASRHHAPLLGEPELFRRRTAGASLLQAARPALAKARTFLADANAMVLLTDAAGTIIEASGDPRVLEFGRRIHLQQGGLWTEAAIGTNAIGTALASGEPVQIHAAEHFCDEVQRWTCAATPIHHPLDGQLLGILDISGPASSFHPQSLAHAVMAGQHIEAMLERAIRAEHDRLLQSLVRRRPDWLADELLAVDPRGIVVHATEHALPGLERLHPGLLQGRTLPALAGSPCEHWPELLARLLPGGTVELVQHEGRALGAVLVLRSRRRPPAASTAPAAAARPEAAGFEAILGQSPALRAVIERARRFAASDAPVLIEGETGVGKELFARAIHQDSAARRGAFVPINCGGLPRELIASELFGYAEGAFTGARSKGHAGRIEAAQDGLLCLDEIGEMPLELQAFLLRVLEDGVVYPIGSNEGRKVRVRIVSMTNRNLAAEVAAGRFRQDLYYRLATLRLAIPPLRERRDDVPALAVHYCRLAAARLGRPAPELGEDALALLRDYWWPGNVRQLRNVIEAMVVAAEHPCLGAGDVPTELLPGTALDAPAPMPGPEAAPASLKATERAAILAAVRACHGNLTRAARQLGIARSTLYRRLQELGLEAD</sequence>
<dbReference type="GO" id="GO:0005524">
    <property type="term" value="F:ATP binding"/>
    <property type="evidence" value="ECO:0007669"/>
    <property type="project" value="UniProtKB-KW"/>
</dbReference>
<evidence type="ECO:0000256" key="5">
    <source>
        <dbReference type="ARBA" id="ARBA00023125"/>
    </source>
</evidence>
<dbReference type="PRINTS" id="PR01590">
    <property type="entry name" value="HTHFIS"/>
</dbReference>
<dbReference type="SUPFAM" id="SSF46689">
    <property type="entry name" value="Homeodomain-like"/>
    <property type="match status" value="1"/>
</dbReference>
<keyword evidence="3" id="KW-0902">Two-component regulatory system</keyword>
<keyword evidence="2" id="KW-0067">ATP-binding</keyword>
<dbReference type="Gene3D" id="1.10.10.60">
    <property type="entry name" value="Homeodomain-like"/>
    <property type="match status" value="1"/>
</dbReference>
<accession>A0A5M6IKJ3</accession>
<dbReference type="GO" id="GO:0000160">
    <property type="term" value="P:phosphorelay signal transduction system"/>
    <property type="evidence" value="ECO:0007669"/>
    <property type="project" value="UniProtKB-KW"/>
</dbReference>
<keyword evidence="6" id="KW-0010">Activator</keyword>
<dbReference type="Pfam" id="PF02954">
    <property type="entry name" value="HTH_8"/>
    <property type="match status" value="1"/>
</dbReference>
<evidence type="ECO:0000256" key="6">
    <source>
        <dbReference type="ARBA" id="ARBA00023159"/>
    </source>
</evidence>
<dbReference type="SUPFAM" id="SSF52540">
    <property type="entry name" value="P-loop containing nucleoside triphosphate hydrolases"/>
    <property type="match status" value="1"/>
</dbReference>
<dbReference type="Gene3D" id="3.30.450.40">
    <property type="match status" value="1"/>
</dbReference>
<dbReference type="Gene3D" id="1.10.8.60">
    <property type="match status" value="1"/>
</dbReference>
<comment type="caution">
    <text evidence="9">The sequence shown here is derived from an EMBL/GenBank/DDBJ whole genome shotgun (WGS) entry which is preliminary data.</text>
</comment>
<keyword evidence="7" id="KW-0804">Transcription</keyword>
<dbReference type="PROSITE" id="PS00675">
    <property type="entry name" value="SIGMA54_INTERACT_1"/>
    <property type="match status" value="1"/>
</dbReference>
<evidence type="ECO:0000259" key="8">
    <source>
        <dbReference type="PROSITE" id="PS50045"/>
    </source>
</evidence>
<dbReference type="PANTHER" id="PTHR32071">
    <property type="entry name" value="TRANSCRIPTIONAL REGULATORY PROTEIN"/>
    <property type="match status" value="1"/>
</dbReference>
<keyword evidence="4" id="KW-0805">Transcription regulation</keyword>
<evidence type="ECO:0000256" key="7">
    <source>
        <dbReference type="ARBA" id="ARBA00023163"/>
    </source>
</evidence>
<dbReference type="SMART" id="SM00382">
    <property type="entry name" value="AAA"/>
    <property type="match status" value="1"/>
</dbReference>
<dbReference type="InterPro" id="IPR002197">
    <property type="entry name" value="HTH_Fis"/>
</dbReference>
<protein>
    <submittedName>
        <fullName evidence="9">Sigma-54-dependent Fis family transcriptional regulator</fullName>
    </submittedName>
</protein>
<organism evidence="9 10">
    <name type="scientific">Rhodovastum atsumiense</name>
    <dbReference type="NCBI Taxonomy" id="504468"/>
    <lineage>
        <taxon>Bacteria</taxon>
        <taxon>Pseudomonadati</taxon>
        <taxon>Pseudomonadota</taxon>
        <taxon>Alphaproteobacteria</taxon>
        <taxon>Acetobacterales</taxon>
        <taxon>Acetobacteraceae</taxon>
        <taxon>Rhodovastum</taxon>
    </lineage>
</organism>
<dbReference type="Proteomes" id="UP000325255">
    <property type="component" value="Unassembled WGS sequence"/>
</dbReference>
<dbReference type="Gene3D" id="3.40.50.300">
    <property type="entry name" value="P-loop containing nucleotide triphosphate hydrolases"/>
    <property type="match status" value="1"/>
</dbReference>
<dbReference type="InterPro" id="IPR058031">
    <property type="entry name" value="AAA_lid_NorR"/>
</dbReference>
<evidence type="ECO:0000256" key="4">
    <source>
        <dbReference type="ARBA" id="ARBA00023015"/>
    </source>
</evidence>
<evidence type="ECO:0000313" key="9">
    <source>
        <dbReference type="EMBL" id="KAA5608770.1"/>
    </source>
</evidence>
<dbReference type="OrthoDB" id="9770562at2"/>
<dbReference type="InterPro" id="IPR003018">
    <property type="entry name" value="GAF"/>
</dbReference>
<reference evidence="9 10" key="1">
    <citation type="submission" date="2019-09" db="EMBL/GenBank/DDBJ databases">
        <title>Genome sequence of Rhodovastum atsumiense, a diverse member of the Acetobacteraceae family of non-sulfur purple photosynthetic bacteria.</title>
        <authorList>
            <person name="Meyer T."/>
            <person name="Kyndt J."/>
        </authorList>
    </citation>
    <scope>NUCLEOTIDE SEQUENCE [LARGE SCALE GENOMIC DNA]</scope>
    <source>
        <strain evidence="9 10">DSM 21279</strain>
    </source>
</reference>
<dbReference type="AlphaFoldDB" id="A0A5M6IKJ3"/>
<dbReference type="PANTHER" id="PTHR32071:SF77">
    <property type="entry name" value="TRANSCRIPTIONAL REGULATORY PROTEIN"/>
    <property type="match status" value="1"/>
</dbReference>
<dbReference type="Pfam" id="PF25601">
    <property type="entry name" value="AAA_lid_14"/>
    <property type="match status" value="1"/>
</dbReference>
<gene>
    <name evidence="9" type="ORF">F1189_27390</name>
</gene>
<dbReference type="GO" id="GO:0043565">
    <property type="term" value="F:sequence-specific DNA binding"/>
    <property type="evidence" value="ECO:0007669"/>
    <property type="project" value="InterPro"/>
</dbReference>
<dbReference type="Pfam" id="PF00158">
    <property type="entry name" value="Sigma54_activat"/>
    <property type="match status" value="1"/>
</dbReference>
<dbReference type="InterPro" id="IPR027417">
    <property type="entry name" value="P-loop_NTPase"/>
</dbReference>
<keyword evidence="1" id="KW-0547">Nucleotide-binding</keyword>
<proteinExistence type="predicted"/>
<dbReference type="PROSITE" id="PS50045">
    <property type="entry name" value="SIGMA54_INTERACT_4"/>
    <property type="match status" value="1"/>
</dbReference>
<dbReference type="InterPro" id="IPR009057">
    <property type="entry name" value="Homeodomain-like_sf"/>
</dbReference>
<dbReference type="GO" id="GO:0006355">
    <property type="term" value="P:regulation of DNA-templated transcription"/>
    <property type="evidence" value="ECO:0007669"/>
    <property type="project" value="InterPro"/>
</dbReference>
<keyword evidence="5" id="KW-0238">DNA-binding</keyword>
<dbReference type="EMBL" id="VWPK01000068">
    <property type="protein sequence ID" value="KAA5608770.1"/>
    <property type="molecule type" value="Genomic_DNA"/>
</dbReference>
<evidence type="ECO:0000256" key="1">
    <source>
        <dbReference type="ARBA" id="ARBA00022741"/>
    </source>
</evidence>
<dbReference type="InterPro" id="IPR003593">
    <property type="entry name" value="AAA+_ATPase"/>
</dbReference>
<keyword evidence="10" id="KW-1185">Reference proteome</keyword>
<dbReference type="RefSeq" id="WP_150044997.1">
    <property type="nucleotide sequence ID" value="NZ_OW485601.1"/>
</dbReference>
<evidence type="ECO:0000313" key="10">
    <source>
        <dbReference type="Proteomes" id="UP000325255"/>
    </source>
</evidence>
<dbReference type="CDD" id="cd00009">
    <property type="entry name" value="AAA"/>
    <property type="match status" value="1"/>
</dbReference>
<dbReference type="PROSITE" id="PS00688">
    <property type="entry name" value="SIGMA54_INTERACT_3"/>
    <property type="match status" value="1"/>
</dbReference>
<dbReference type="InterPro" id="IPR025944">
    <property type="entry name" value="Sigma_54_int_dom_CS"/>
</dbReference>
<feature type="domain" description="Sigma-54 factor interaction" evidence="8">
    <location>
        <begin position="328"/>
        <end position="558"/>
    </location>
</feature>